<keyword evidence="2" id="KW-1185">Reference proteome</keyword>
<dbReference type="PANTHER" id="PTHR40518">
    <property type="entry name" value="ACETOACETATE DECARBOXYLASE"/>
    <property type="match status" value="1"/>
</dbReference>
<sequence>MNGPQKPEYYFAGPWKLKGEGIILSYKFKKEWVEQNGFLTDKLKGKFKGGLGYVMLVRYTESPAGPYNELLFIPGKFSPDNRQTITKIYVDSKSSTENGRYKWGIPKETVPIIWQKNGKTETIGIGSEEDPILFCKISSGGIPFPASTKLLPIRLFQELEGKTFLTDPKGYGWGKFAKIESMKVNSAYFPDISKLKPLLCVKINPFYMEFPLPEQNADQQ</sequence>
<dbReference type="SUPFAM" id="SSF160104">
    <property type="entry name" value="Acetoacetate decarboxylase-like"/>
    <property type="match status" value="1"/>
</dbReference>
<proteinExistence type="predicted"/>
<organism evidence="1 2">
    <name type="scientific">Aquiflexum gelatinilyticum</name>
    <dbReference type="NCBI Taxonomy" id="2961943"/>
    <lineage>
        <taxon>Bacteria</taxon>
        <taxon>Pseudomonadati</taxon>
        <taxon>Bacteroidota</taxon>
        <taxon>Cytophagia</taxon>
        <taxon>Cytophagales</taxon>
        <taxon>Cyclobacteriaceae</taxon>
        <taxon>Aquiflexum</taxon>
    </lineage>
</organism>
<dbReference type="Proteomes" id="UP001142175">
    <property type="component" value="Unassembled WGS sequence"/>
</dbReference>
<dbReference type="EMBL" id="JANSUY010000014">
    <property type="protein sequence ID" value="MCR9016469.1"/>
    <property type="molecule type" value="Genomic_DNA"/>
</dbReference>
<evidence type="ECO:0000313" key="2">
    <source>
        <dbReference type="Proteomes" id="UP001142175"/>
    </source>
</evidence>
<dbReference type="Gene3D" id="2.40.400.10">
    <property type="entry name" value="Acetoacetate decarboxylase-like"/>
    <property type="match status" value="1"/>
</dbReference>
<dbReference type="RefSeq" id="WP_258424308.1">
    <property type="nucleotide sequence ID" value="NZ_JANSUY010000014.1"/>
</dbReference>
<evidence type="ECO:0000313" key="1">
    <source>
        <dbReference type="EMBL" id="MCR9016469.1"/>
    </source>
</evidence>
<dbReference type="InterPro" id="IPR023375">
    <property type="entry name" value="ADC_dom_sf"/>
</dbReference>
<dbReference type="PANTHER" id="PTHR40518:SF1">
    <property type="entry name" value="ACETOACETATE DECARBOXYLASE"/>
    <property type="match status" value="1"/>
</dbReference>
<dbReference type="AlphaFoldDB" id="A0A9X2PBD6"/>
<protein>
    <submittedName>
        <fullName evidence="1">Acetoacetate decarboxylase family protein</fullName>
    </submittedName>
</protein>
<comment type="caution">
    <text evidence="1">The sequence shown here is derived from an EMBL/GenBank/DDBJ whole genome shotgun (WGS) entry which is preliminary data.</text>
</comment>
<reference evidence="1" key="1">
    <citation type="submission" date="2022-08" db="EMBL/GenBank/DDBJ databases">
        <authorList>
            <person name="Zhang D."/>
        </authorList>
    </citation>
    <scope>NUCLEOTIDE SEQUENCE</scope>
    <source>
        <strain evidence="1">XJ19-11</strain>
    </source>
</reference>
<name>A0A9X2PBD6_9BACT</name>
<accession>A0A9X2PBD6</accession>
<gene>
    <name evidence="1" type="ORF">NU887_15610</name>
</gene>